<gene>
    <name evidence="1" type="ORF">ARTSIC4J27_577</name>
</gene>
<protein>
    <submittedName>
        <fullName evidence="1">Uncharacterized domain protein</fullName>
    </submittedName>
</protein>
<reference evidence="2" key="1">
    <citation type="journal article" date="2014" name="Genome Announc.">
        <title>Genome Sequence of Arthrobacter siccitolerans 4J27, a Xeroprotectant-Producing Desiccation-Tolerant Microorganism.</title>
        <authorList>
            <person name="Manzanera M."/>
            <person name="Santa-Cruz-Calvo L."/>
            <person name="Vilchez J.I."/>
            <person name="Garcia-Fontana C."/>
            <person name="Silva-Castro G.A."/>
            <person name="Calvo C."/>
            <person name="Gonzalez-Lopez J."/>
        </authorList>
    </citation>
    <scope>NUCLEOTIDE SEQUENCE [LARGE SCALE GENOMIC DNA]</scope>
    <source>
        <strain evidence="2">4J27</strain>
    </source>
</reference>
<name>A0A024GXH2_9MICC</name>
<sequence>MRLADVQQGELTTVQAAIRYHIGNIVRERMDADTIEGLGLRSSSPKQRSVEKRGRQSEVLNIFGNGGAEIADADEILVAVGMMEAALARMSVGAIAGMDAKTRKPIREALDSVCERLHVLGDAAGSRRK</sequence>
<dbReference type="AlphaFoldDB" id="A0A024GXH2"/>
<dbReference type="Proteomes" id="UP000035722">
    <property type="component" value="Unassembled WGS sequence"/>
</dbReference>
<keyword evidence="2" id="KW-1185">Reference proteome</keyword>
<evidence type="ECO:0000313" key="1">
    <source>
        <dbReference type="EMBL" id="CCQ44650.1"/>
    </source>
</evidence>
<accession>A0A024GXH2</accession>
<organism evidence="1 2">
    <name type="scientific">Pseudarthrobacter siccitolerans</name>
    <dbReference type="NCBI Taxonomy" id="861266"/>
    <lineage>
        <taxon>Bacteria</taxon>
        <taxon>Bacillati</taxon>
        <taxon>Actinomycetota</taxon>
        <taxon>Actinomycetes</taxon>
        <taxon>Micrococcales</taxon>
        <taxon>Micrococcaceae</taxon>
        <taxon>Pseudarthrobacter</taxon>
    </lineage>
</organism>
<dbReference type="EMBL" id="CAQI01000028">
    <property type="protein sequence ID" value="CCQ44650.1"/>
    <property type="molecule type" value="Genomic_DNA"/>
</dbReference>
<proteinExistence type="predicted"/>
<evidence type="ECO:0000313" key="2">
    <source>
        <dbReference type="Proteomes" id="UP000035722"/>
    </source>
</evidence>
<comment type="caution">
    <text evidence="1">The sequence shown here is derived from an EMBL/GenBank/DDBJ whole genome shotgun (WGS) entry which is preliminary data.</text>
</comment>
<dbReference type="STRING" id="861266.ARTSIC4J27_577"/>